<accession>A0A1H7H9M7</accession>
<dbReference type="PANTHER" id="PTHR48081:SF33">
    <property type="entry name" value="KYNURENINE FORMAMIDASE"/>
    <property type="match status" value="1"/>
</dbReference>
<dbReference type="InterPro" id="IPR049492">
    <property type="entry name" value="BD-FAE-like_dom"/>
</dbReference>
<dbReference type="InterPro" id="IPR029058">
    <property type="entry name" value="AB_hydrolase_fold"/>
</dbReference>
<dbReference type="STRING" id="1036779.SAMN04515666_101594"/>
<dbReference type="GO" id="GO:0016787">
    <property type="term" value="F:hydrolase activity"/>
    <property type="evidence" value="ECO:0007669"/>
    <property type="project" value="UniProtKB-KW"/>
</dbReference>
<gene>
    <name evidence="3" type="ORF">SAMN04515666_101594</name>
</gene>
<dbReference type="SUPFAM" id="SSF53474">
    <property type="entry name" value="alpha/beta-Hydrolases"/>
    <property type="match status" value="1"/>
</dbReference>
<keyword evidence="1" id="KW-0378">Hydrolase</keyword>
<dbReference type="RefSeq" id="WP_244543671.1">
    <property type="nucleotide sequence ID" value="NZ_FOAN01000001.1"/>
</dbReference>
<keyword evidence="4" id="KW-1185">Reference proteome</keyword>
<evidence type="ECO:0000259" key="2">
    <source>
        <dbReference type="Pfam" id="PF20434"/>
    </source>
</evidence>
<dbReference type="EMBL" id="FOAN01000001">
    <property type="protein sequence ID" value="SEK46949.1"/>
    <property type="molecule type" value="Genomic_DNA"/>
</dbReference>
<evidence type="ECO:0000313" key="3">
    <source>
        <dbReference type="EMBL" id="SEK46949.1"/>
    </source>
</evidence>
<dbReference type="InterPro" id="IPR050300">
    <property type="entry name" value="GDXG_lipolytic_enzyme"/>
</dbReference>
<proteinExistence type="predicted"/>
<feature type="domain" description="BD-FAE-like" evidence="2">
    <location>
        <begin position="64"/>
        <end position="159"/>
    </location>
</feature>
<organism evidence="3 4">
    <name type="scientific">Bosea lupini</name>
    <dbReference type="NCBI Taxonomy" id="1036779"/>
    <lineage>
        <taxon>Bacteria</taxon>
        <taxon>Pseudomonadati</taxon>
        <taxon>Pseudomonadota</taxon>
        <taxon>Alphaproteobacteria</taxon>
        <taxon>Hyphomicrobiales</taxon>
        <taxon>Boseaceae</taxon>
        <taxon>Bosea</taxon>
    </lineage>
</organism>
<protein>
    <submittedName>
        <fullName evidence="3">Arylformamidase</fullName>
    </submittedName>
</protein>
<name>A0A1H7H9M7_9HYPH</name>
<evidence type="ECO:0000256" key="1">
    <source>
        <dbReference type="ARBA" id="ARBA00022801"/>
    </source>
</evidence>
<dbReference type="AlphaFoldDB" id="A0A1H7H9M7"/>
<reference evidence="4" key="1">
    <citation type="submission" date="2016-10" db="EMBL/GenBank/DDBJ databases">
        <authorList>
            <person name="Varghese N."/>
            <person name="Submissions S."/>
        </authorList>
    </citation>
    <scope>NUCLEOTIDE SEQUENCE [LARGE SCALE GENOMIC DNA]</scope>
    <source>
        <strain evidence="4">LMG 26383,CCUG 61248,R- 45681</strain>
    </source>
</reference>
<dbReference type="PANTHER" id="PTHR48081">
    <property type="entry name" value="AB HYDROLASE SUPERFAMILY PROTEIN C4A8.06C"/>
    <property type="match status" value="1"/>
</dbReference>
<sequence length="290" mass="31213">MTQAPILYRGMDRATLAREYDARASVPSFDAEYARYVAGSEAVQREHRRIADIVYDAASGETLDIYPAEPGAPLFLWIHGGYWRASSKDDNAFVVPGLKAQGLAVAVMNYTLAPQASLDEIVRQTRTALAFLHRERARYDVGAIAVGGSSAGGHLTAMLLAGGWHAAYGMPGDVIEVALDLSGLHDLEPLRHVEVNDWLGLDDASIARNSPIRHVPIRSRTALISAVGGLETSEFRRQTTDFAATWAAAGHRGDTVAMPRHNHFDIALSLGDRGSILAAAVASALGRQMT</sequence>
<dbReference type="Pfam" id="PF20434">
    <property type="entry name" value="BD-FAE"/>
    <property type="match status" value="1"/>
</dbReference>
<dbReference type="Gene3D" id="3.40.50.1820">
    <property type="entry name" value="alpha/beta hydrolase"/>
    <property type="match status" value="1"/>
</dbReference>
<evidence type="ECO:0000313" key="4">
    <source>
        <dbReference type="Proteomes" id="UP000199664"/>
    </source>
</evidence>
<dbReference type="Proteomes" id="UP000199664">
    <property type="component" value="Unassembled WGS sequence"/>
</dbReference>